<dbReference type="InterPro" id="IPR050832">
    <property type="entry name" value="Bact_Acetyltransf"/>
</dbReference>
<organism evidence="4 5">
    <name type="scientific">Acidiphilium cryptum (strain JF-5)</name>
    <dbReference type="NCBI Taxonomy" id="349163"/>
    <lineage>
        <taxon>Bacteria</taxon>
        <taxon>Pseudomonadati</taxon>
        <taxon>Pseudomonadota</taxon>
        <taxon>Alphaproteobacteria</taxon>
        <taxon>Acetobacterales</taxon>
        <taxon>Acidocellaceae</taxon>
        <taxon>Acidiphilium</taxon>
    </lineage>
</organism>
<keyword evidence="1 4" id="KW-0808">Transferase</keyword>
<evidence type="ECO:0000313" key="4">
    <source>
        <dbReference type="EMBL" id="ABQ30404.1"/>
    </source>
</evidence>
<dbReference type="Proteomes" id="UP000000245">
    <property type="component" value="Chromosome"/>
</dbReference>
<dbReference type="KEGG" id="acr:Acry_1192"/>
<dbReference type="STRING" id="349163.Acry_1192"/>
<dbReference type="InterPro" id="IPR000182">
    <property type="entry name" value="GNAT_dom"/>
</dbReference>
<keyword evidence="5" id="KW-1185">Reference proteome</keyword>
<evidence type="ECO:0000259" key="3">
    <source>
        <dbReference type="PROSITE" id="PS51186"/>
    </source>
</evidence>
<protein>
    <submittedName>
        <fullName evidence="4">GCN5-related N-acetyltransferase</fullName>
    </submittedName>
</protein>
<dbReference type="CDD" id="cd04301">
    <property type="entry name" value="NAT_SF"/>
    <property type="match status" value="1"/>
</dbReference>
<dbReference type="GO" id="GO:0016747">
    <property type="term" value="F:acyltransferase activity, transferring groups other than amino-acyl groups"/>
    <property type="evidence" value="ECO:0007669"/>
    <property type="project" value="InterPro"/>
</dbReference>
<evidence type="ECO:0000256" key="1">
    <source>
        <dbReference type="ARBA" id="ARBA00022679"/>
    </source>
</evidence>
<dbReference type="PANTHER" id="PTHR43877:SF1">
    <property type="entry name" value="ACETYLTRANSFERASE"/>
    <property type="match status" value="1"/>
</dbReference>
<evidence type="ECO:0000256" key="2">
    <source>
        <dbReference type="ARBA" id="ARBA00023315"/>
    </source>
</evidence>
<proteinExistence type="predicted"/>
<dbReference type="InterPro" id="IPR016181">
    <property type="entry name" value="Acyl_CoA_acyltransferase"/>
</dbReference>
<dbReference type="RefSeq" id="WP_007424781.1">
    <property type="nucleotide sequence ID" value="NC_009484.1"/>
</dbReference>
<dbReference type="Gene3D" id="3.40.630.30">
    <property type="match status" value="1"/>
</dbReference>
<keyword evidence="2" id="KW-0012">Acyltransferase</keyword>
<evidence type="ECO:0000313" key="5">
    <source>
        <dbReference type="Proteomes" id="UP000000245"/>
    </source>
</evidence>
<dbReference type="Pfam" id="PF00583">
    <property type="entry name" value="Acetyltransf_1"/>
    <property type="match status" value="1"/>
</dbReference>
<dbReference type="EMBL" id="CP000697">
    <property type="protein sequence ID" value="ABQ30404.1"/>
    <property type="molecule type" value="Genomic_DNA"/>
</dbReference>
<dbReference type="HOGENOM" id="CLU_013985_18_2_5"/>
<dbReference type="eggNOG" id="COG0456">
    <property type="taxonomic scope" value="Bacteria"/>
</dbReference>
<name>A5FXS2_ACICJ</name>
<dbReference type="PANTHER" id="PTHR43877">
    <property type="entry name" value="AMINOALKYLPHOSPHONATE N-ACETYLTRANSFERASE-RELATED-RELATED"/>
    <property type="match status" value="1"/>
</dbReference>
<dbReference type="AlphaFoldDB" id="A5FXS2"/>
<dbReference type="SUPFAM" id="SSF55729">
    <property type="entry name" value="Acyl-CoA N-acyltransferases (Nat)"/>
    <property type="match status" value="1"/>
</dbReference>
<accession>A5FXS2</accession>
<dbReference type="PROSITE" id="PS51186">
    <property type="entry name" value="GNAT"/>
    <property type="match status" value="1"/>
</dbReference>
<gene>
    <name evidence="4" type="ordered locus">Acry_1192</name>
</gene>
<sequence>MIAIRRARTADAPGIGAVHVASWRSAYAGVLPEPVLTGLSAPDQAGYYDRVIRSGAVVHVAVASGTDLSSAVGRGEVVGFVTGRRRRRALADAEIETLYVLDDYRERGLGRELLSAAMAHLAGRGCASAVLWVLADNPARWFYERMGGRRVAEGSVEVGGVDVPQIAYRWDGIERFI</sequence>
<feature type="domain" description="N-acetyltransferase" evidence="3">
    <location>
        <begin position="2"/>
        <end position="173"/>
    </location>
</feature>
<reference evidence="4 5" key="1">
    <citation type="submission" date="2007-05" db="EMBL/GenBank/DDBJ databases">
        <title>Complete sequence of chromosome of Acidiphilium cryptum JF-5.</title>
        <authorList>
            <consortium name="US DOE Joint Genome Institute"/>
            <person name="Copeland A."/>
            <person name="Lucas S."/>
            <person name="Lapidus A."/>
            <person name="Barry K."/>
            <person name="Detter J.C."/>
            <person name="Glavina del Rio T."/>
            <person name="Hammon N."/>
            <person name="Israni S."/>
            <person name="Dalin E."/>
            <person name="Tice H."/>
            <person name="Pitluck S."/>
            <person name="Sims D."/>
            <person name="Brettin T."/>
            <person name="Bruce D."/>
            <person name="Han C."/>
            <person name="Schmutz J."/>
            <person name="Larimer F."/>
            <person name="Land M."/>
            <person name="Hauser L."/>
            <person name="Kyrpides N."/>
            <person name="Kim E."/>
            <person name="Magnuson T."/>
            <person name="Richardson P."/>
        </authorList>
    </citation>
    <scope>NUCLEOTIDE SEQUENCE [LARGE SCALE GENOMIC DNA]</scope>
    <source>
        <strain evidence="4 5">JF-5</strain>
    </source>
</reference>